<accession>A0A7C3GTV5</accession>
<dbReference type="Proteomes" id="UP000886043">
    <property type="component" value="Unassembled WGS sequence"/>
</dbReference>
<dbReference type="NCBIfam" id="TIGR00725">
    <property type="entry name" value="TIGR00725 family protein"/>
    <property type="match status" value="1"/>
</dbReference>
<name>A0A7C3GTV5_9BACT</name>
<dbReference type="PANTHER" id="PTHR43393:SF3">
    <property type="entry name" value="LYSINE DECARBOXYLASE-LIKE PROTEIN"/>
    <property type="match status" value="1"/>
</dbReference>
<proteinExistence type="predicted"/>
<dbReference type="InterPro" id="IPR005268">
    <property type="entry name" value="CHP00725"/>
</dbReference>
<organism evidence="1">
    <name type="scientific">Thermosulfurimonas dismutans</name>
    <dbReference type="NCBI Taxonomy" id="999894"/>
    <lineage>
        <taxon>Bacteria</taxon>
        <taxon>Pseudomonadati</taxon>
        <taxon>Thermodesulfobacteriota</taxon>
        <taxon>Thermodesulfobacteria</taxon>
        <taxon>Thermodesulfobacteriales</taxon>
        <taxon>Thermodesulfobacteriaceae</taxon>
        <taxon>Thermosulfurimonas</taxon>
    </lineage>
</organism>
<dbReference type="Pfam" id="PF18306">
    <property type="entry name" value="LDcluster4"/>
    <property type="match status" value="1"/>
</dbReference>
<evidence type="ECO:0000313" key="1">
    <source>
        <dbReference type="EMBL" id="HFC98502.1"/>
    </source>
</evidence>
<dbReference type="GO" id="GO:0005829">
    <property type="term" value="C:cytosol"/>
    <property type="evidence" value="ECO:0007669"/>
    <property type="project" value="TreeGrafter"/>
</dbReference>
<reference evidence="1" key="1">
    <citation type="journal article" date="2020" name="mSystems">
        <title>Genome- and Community-Level Interaction Insights into Carbon Utilization and Element Cycling Functions of Hydrothermarchaeota in Hydrothermal Sediment.</title>
        <authorList>
            <person name="Zhou Z."/>
            <person name="Liu Y."/>
            <person name="Xu W."/>
            <person name="Pan J."/>
            <person name="Luo Z.H."/>
            <person name="Li M."/>
        </authorList>
    </citation>
    <scope>NUCLEOTIDE SEQUENCE [LARGE SCALE GENOMIC DNA]</scope>
    <source>
        <strain evidence="1">HyVt-483</strain>
    </source>
</reference>
<dbReference type="InterPro" id="IPR052341">
    <property type="entry name" value="LOG_family_nucleotidases"/>
</dbReference>
<dbReference type="SUPFAM" id="SSF102405">
    <property type="entry name" value="MCP/YpsA-like"/>
    <property type="match status" value="1"/>
</dbReference>
<dbReference type="InterPro" id="IPR041164">
    <property type="entry name" value="LDcluster4"/>
</dbReference>
<comment type="caution">
    <text evidence="1">The sequence shown here is derived from an EMBL/GenBank/DDBJ whole genome shotgun (WGS) entry which is preliminary data.</text>
</comment>
<sequence>MDLPNNRIYRIGVIGTGIAGSAVYELAYRVGRLLAERGAIVYTGGLGGVMEAAARGALEAGGLTVGILPGRKAEEANPYIRIPVVTDMGHARNVILVRSVQGLIAVSGGYGTLSEIALALKMWKPVVGLRTWPGIEGVVYEDSPEEAVSKLFLILEGEG</sequence>
<dbReference type="PANTHER" id="PTHR43393">
    <property type="entry name" value="CYTOKININ RIBOSIDE 5'-MONOPHOSPHATE PHOSPHORIBOHYDROLASE"/>
    <property type="match status" value="1"/>
</dbReference>
<dbReference type="Gene3D" id="3.40.50.450">
    <property type="match status" value="1"/>
</dbReference>
<dbReference type="AlphaFoldDB" id="A0A7C3GTV5"/>
<dbReference type="EMBL" id="DRMH01000115">
    <property type="protein sequence ID" value="HFC98502.1"/>
    <property type="molecule type" value="Genomic_DNA"/>
</dbReference>
<gene>
    <name evidence="1" type="ORF">ENJ40_08620</name>
</gene>
<protein>
    <submittedName>
        <fullName evidence="1">TIGR00725 family protein</fullName>
    </submittedName>
</protein>